<evidence type="ECO:0000313" key="4">
    <source>
        <dbReference type="Proteomes" id="UP001221898"/>
    </source>
</evidence>
<organism evidence="3 4">
    <name type="scientific">Aldrovandia affinis</name>
    <dbReference type="NCBI Taxonomy" id="143900"/>
    <lineage>
        <taxon>Eukaryota</taxon>
        <taxon>Metazoa</taxon>
        <taxon>Chordata</taxon>
        <taxon>Craniata</taxon>
        <taxon>Vertebrata</taxon>
        <taxon>Euteleostomi</taxon>
        <taxon>Actinopterygii</taxon>
        <taxon>Neopterygii</taxon>
        <taxon>Teleostei</taxon>
        <taxon>Notacanthiformes</taxon>
        <taxon>Halosauridae</taxon>
        <taxon>Aldrovandia</taxon>
    </lineage>
</organism>
<dbReference type="Gene3D" id="2.60.40.770">
    <property type="match status" value="1"/>
</dbReference>
<dbReference type="InterPro" id="IPR014756">
    <property type="entry name" value="Ig_E-set"/>
</dbReference>
<dbReference type="SUPFAM" id="SSF81296">
    <property type="entry name" value="E set domains"/>
    <property type="match status" value="1"/>
</dbReference>
<protein>
    <recommendedName>
        <fullName evidence="2">MD-2-related lipid-recognition domain-containing protein</fullName>
    </recommendedName>
</protein>
<feature type="domain" description="MD-2-related lipid-recognition" evidence="2">
    <location>
        <begin position="38"/>
        <end position="155"/>
    </location>
</feature>
<dbReference type="InterPro" id="IPR003172">
    <property type="entry name" value="ML_dom"/>
</dbReference>
<comment type="caution">
    <text evidence="3">The sequence shown here is derived from an EMBL/GenBank/DDBJ whole genome shotgun (WGS) entry which is preliminary data.</text>
</comment>
<sequence length="158" mass="17644">MRVLVLALLGASLQGVSGSRQPWPTHTVCHSRNLKIYYSSCDPLQDVGVTFSHCPVEASGRVNIRGSVLLRQSIEELYLSVDVSRNGEHVLKYDMPLCECHFPRFISCGRKKGELVTQEGELMISFEVIPKGQLDALVVFMNQNSFQIACFNVTIIKT</sequence>
<dbReference type="Proteomes" id="UP001221898">
    <property type="component" value="Unassembled WGS sequence"/>
</dbReference>
<feature type="chain" id="PRO_5042218791" description="MD-2-related lipid-recognition domain-containing protein" evidence="1">
    <location>
        <begin position="19"/>
        <end position="158"/>
    </location>
</feature>
<dbReference type="EMBL" id="JAINUG010000001">
    <property type="protein sequence ID" value="KAJ8418725.1"/>
    <property type="molecule type" value="Genomic_DNA"/>
</dbReference>
<dbReference type="GO" id="GO:0045087">
    <property type="term" value="P:innate immune response"/>
    <property type="evidence" value="ECO:0007669"/>
    <property type="project" value="TreeGrafter"/>
</dbReference>
<dbReference type="SMART" id="SM00737">
    <property type="entry name" value="ML"/>
    <property type="match status" value="1"/>
</dbReference>
<accession>A0AAD7X3D9</accession>
<dbReference type="Pfam" id="PF02221">
    <property type="entry name" value="E1_DerP2_DerF2"/>
    <property type="match status" value="1"/>
</dbReference>
<evidence type="ECO:0000256" key="1">
    <source>
        <dbReference type="SAM" id="SignalP"/>
    </source>
</evidence>
<evidence type="ECO:0000313" key="3">
    <source>
        <dbReference type="EMBL" id="KAJ8418725.1"/>
    </source>
</evidence>
<reference evidence="3" key="1">
    <citation type="journal article" date="2023" name="Science">
        <title>Genome structures resolve the early diversification of teleost fishes.</title>
        <authorList>
            <person name="Parey E."/>
            <person name="Louis A."/>
            <person name="Montfort J."/>
            <person name="Bouchez O."/>
            <person name="Roques C."/>
            <person name="Iampietro C."/>
            <person name="Lluch J."/>
            <person name="Castinel A."/>
            <person name="Donnadieu C."/>
            <person name="Desvignes T."/>
            <person name="Floi Bucao C."/>
            <person name="Jouanno E."/>
            <person name="Wen M."/>
            <person name="Mejri S."/>
            <person name="Dirks R."/>
            <person name="Jansen H."/>
            <person name="Henkel C."/>
            <person name="Chen W.J."/>
            <person name="Zahm M."/>
            <person name="Cabau C."/>
            <person name="Klopp C."/>
            <person name="Thompson A.W."/>
            <person name="Robinson-Rechavi M."/>
            <person name="Braasch I."/>
            <person name="Lecointre G."/>
            <person name="Bobe J."/>
            <person name="Postlethwait J.H."/>
            <person name="Berthelot C."/>
            <person name="Roest Crollius H."/>
            <person name="Guiguen Y."/>
        </authorList>
    </citation>
    <scope>NUCLEOTIDE SEQUENCE</scope>
    <source>
        <strain evidence="3">NC1722</strain>
    </source>
</reference>
<name>A0AAD7X3D9_9TELE</name>
<dbReference type="InterPro" id="IPR039945">
    <property type="entry name" value="LY86"/>
</dbReference>
<keyword evidence="1" id="KW-0732">Signal</keyword>
<proteinExistence type="predicted"/>
<gene>
    <name evidence="3" type="ORF">AAFF_G00002240</name>
</gene>
<dbReference type="PANTHER" id="PTHR20838:SF0">
    <property type="entry name" value="LYMPHOCYTE ANTIGEN 86"/>
    <property type="match status" value="1"/>
</dbReference>
<feature type="signal peptide" evidence="1">
    <location>
        <begin position="1"/>
        <end position="18"/>
    </location>
</feature>
<dbReference type="GO" id="GO:0007399">
    <property type="term" value="P:nervous system development"/>
    <property type="evidence" value="ECO:0007669"/>
    <property type="project" value="UniProtKB-ARBA"/>
</dbReference>
<dbReference type="PANTHER" id="PTHR20838">
    <property type="entry name" value="LYMPHOCYTE ANTIGEN 86"/>
    <property type="match status" value="1"/>
</dbReference>
<dbReference type="AlphaFoldDB" id="A0AAD7X3D9"/>
<evidence type="ECO:0000259" key="2">
    <source>
        <dbReference type="SMART" id="SM00737"/>
    </source>
</evidence>
<keyword evidence="4" id="KW-1185">Reference proteome</keyword>
<dbReference type="GO" id="GO:0031666">
    <property type="term" value="P:positive regulation of lipopolysaccharide-mediated signaling pathway"/>
    <property type="evidence" value="ECO:0007669"/>
    <property type="project" value="TreeGrafter"/>
</dbReference>